<name>A0A918PGG9_9ACTN</name>
<dbReference type="AlphaFoldDB" id="A0A918PGG9"/>
<proteinExistence type="predicted"/>
<comment type="caution">
    <text evidence="1">The sequence shown here is derived from an EMBL/GenBank/DDBJ whole genome shotgun (WGS) entry which is preliminary data.</text>
</comment>
<sequence>MLEDLRMGHWHSTRDLLARTGDDWALRTARSQVIACVDLDAENVRAWRQEEPHHPDALMLWARTLTEGVLTAGRRGTVPYDVVERARRACGNASQAYPADPVPWVCQLALTALDTDPMNPHRPHHWGRTQDPMLPRGPWQLLDQVHARHPEGSREAFLRMYQCLHARRYGALDFACWANQVAPEGSPVLPLVLHAYAALARERLGNGQIGNTLGFWQDSQVVYYTERARDHWFRKLSDPEAAPLTDLNHLAYALSATGLSGAAEVFEAIGPYATPAPWEGLSIGGDWIHDFHTARRGALRRWR</sequence>
<reference evidence="1" key="2">
    <citation type="submission" date="2020-09" db="EMBL/GenBank/DDBJ databases">
        <authorList>
            <person name="Sun Q."/>
            <person name="Ohkuma M."/>
        </authorList>
    </citation>
    <scope>NUCLEOTIDE SEQUENCE</scope>
    <source>
        <strain evidence="1">JCM 4815</strain>
    </source>
</reference>
<evidence type="ECO:0000313" key="2">
    <source>
        <dbReference type="Proteomes" id="UP000622166"/>
    </source>
</evidence>
<dbReference type="Proteomes" id="UP000622166">
    <property type="component" value="Unassembled WGS sequence"/>
</dbReference>
<reference evidence="1" key="1">
    <citation type="journal article" date="2014" name="Int. J. Syst. Evol. Microbiol.">
        <title>Complete genome sequence of Corynebacterium casei LMG S-19264T (=DSM 44701T), isolated from a smear-ripened cheese.</title>
        <authorList>
            <consortium name="US DOE Joint Genome Institute (JGI-PGF)"/>
            <person name="Walter F."/>
            <person name="Albersmeier A."/>
            <person name="Kalinowski J."/>
            <person name="Ruckert C."/>
        </authorList>
    </citation>
    <scope>NUCLEOTIDE SEQUENCE</scope>
    <source>
        <strain evidence="1">JCM 4815</strain>
    </source>
</reference>
<keyword evidence="2" id="KW-1185">Reference proteome</keyword>
<evidence type="ECO:0000313" key="1">
    <source>
        <dbReference type="EMBL" id="GGZ05845.1"/>
    </source>
</evidence>
<dbReference type="EMBL" id="BMVW01000003">
    <property type="protein sequence ID" value="GGZ05845.1"/>
    <property type="molecule type" value="Genomic_DNA"/>
</dbReference>
<organism evidence="1 2">
    <name type="scientific">Streptomyces poonensis</name>
    <dbReference type="NCBI Taxonomy" id="68255"/>
    <lineage>
        <taxon>Bacteria</taxon>
        <taxon>Bacillati</taxon>
        <taxon>Actinomycetota</taxon>
        <taxon>Actinomycetes</taxon>
        <taxon>Kitasatosporales</taxon>
        <taxon>Streptomycetaceae</taxon>
        <taxon>Streptomyces</taxon>
    </lineage>
</organism>
<protein>
    <recommendedName>
        <fullName evidence="3">DUF4034 domain-containing protein</fullName>
    </recommendedName>
</protein>
<evidence type="ECO:0008006" key="3">
    <source>
        <dbReference type="Google" id="ProtNLM"/>
    </source>
</evidence>
<gene>
    <name evidence="1" type="ORF">GCM10010365_26390</name>
</gene>
<accession>A0A918PGG9</accession>